<gene>
    <name evidence="1" type="ORF">HDA42_000507</name>
</gene>
<accession>A0A7W3RJM6</accession>
<reference evidence="1 2" key="1">
    <citation type="submission" date="2020-08" db="EMBL/GenBank/DDBJ databases">
        <title>Sequencing the genomes of 1000 actinobacteria strains.</title>
        <authorList>
            <person name="Klenk H.-P."/>
        </authorList>
    </citation>
    <scope>NUCLEOTIDE SEQUENCE [LARGE SCALE GENOMIC DNA]</scope>
    <source>
        <strain evidence="1 2">DSM 41827</strain>
    </source>
</reference>
<proteinExistence type="predicted"/>
<dbReference type="NCBIfam" id="NF038074">
    <property type="entry name" value="fam_STM4014"/>
    <property type="match status" value="1"/>
</dbReference>
<dbReference type="GeneID" id="93979046"/>
<protein>
    <submittedName>
        <fullName evidence="1">Glutathione synthase/RimK-type ligase-like ATP-grasp enzyme</fullName>
    </submittedName>
</protein>
<dbReference type="RefSeq" id="WP_182774659.1">
    <property type="nucleotide sequence ID" value="NZ_BAAAHW010000040.1"/>
</dbReference>
<name>A0A7W3RJM6_STRMR</name>
<sequence length="413" mass="44562">MSPSPNNPAPGAGLRFAVVGNPENRRTTMFADAVRAAGHPAPRVLAWRDVLRGRYDFAPGEWVRIDSPGENAEVDLLLRDVDEPTRVEGTALWYRRFTSAVRELTRAAHRAGAVPSADPEEVAVMFDKRRCHARLAAAGVPVPPALSGPFDGWNGLRRQLKEARFSRAFVKAAHGSSASGVVALSVAGPGRVKATTSVERTEDGRLYNSLRVRDYTSEREVAALVDALVPDGIHVERWLPKAMRGGRAADLRVVVVAGRATHAVVRTSRHPMTNLHLGGARGDLDAVRAAIRAAGGDFAEVLEVAERAAGCFPGTLCVGVDILPATGWRRFTVGEVNAFGDLLPRLTGLPGSGAEHLDTYAAQVAAARTAVQPTERVGRRPEHVVQPPEHVVRPPHQVVRRPEHEEHHHDISA</sequence>
<organism evidence="1 2">
    <name type="scientific">Streptomyces murinus</name>
    <dbReference type="NCBI Taxonomy" id="33900"/>
    <lineage>
        <taxon>Bacteria</taxon>
        <taxon>Bacillati</taxon>
        <taxon>Actinomycetota</taxon>
        <taxon>Actinomycetes</taxon>
        <taxon>Kitasatosporales</taxon>
        <taxon>Streptomycetaceae</taxon>
        <taxon>Streptomyces</taxon>
    </lineage>
</organism>
<dbReference type="InterPro" id="IPR047778">
    <property type="entry name" value="STM4014-like"/>
</dbReference>
<keyword evidence="1" id="KW-0436">Ligase</keyword>
<evidence type="ECO:0000313" key="2">
    <source>
        <dbReference type="Proteomes" id="UP000577386"/>
    </source>
</evidence>
<dbReference type="EMBL" id="JACJIJ010000002">
    <property type="protein sequence ID" value="MBA9051329.1"/>
    <property type="molecule type" value="Genomic_DNA"/>
</dbReference>
<dbReference type="Proteomes" id="UP000577386">
    <property type="component" value="Unassembled WGS sequence"/>
</dbReference>
<dbReference type="Gene3D" id="3.30.470.20">
    <property type="entry name" value="ATP-grasp fold, B domain"/>
    <property type="match status" value="1"/>
</dbReference>
<comment type="caution">
    <text evidence="1">The sequence shown here is derived from an EMBL/GenBank/DDBJ whole genome shotgun (WGS) entry which is preliminary data.</text>
</comment>
<keyword evidence="2" id="KW-1185">Reference proteome</keyword>
<dbReference type="SUPFAM" id="SSF56059">
    <property type="entry name" value="Glutathione synthetase ATP-binding domain-like"/>
    <property type="match status" value="1"/>
</dbReference>
<dbReference type="AlphaFoldDB" id="A0A7W3RJM6"/>
<evidence type="ECO:0000313" key="1">
    <source>
        <dbReference type="EMBL" id="MBA9051329.1"/>
    </source>
</evidence>
<dbReference type="GO" id="GO:0016874">
    <property type="term" value="F:ligase activity"/>
    <property type="evidence" value="ECO:0007669"/>
    <property type="project" value="UniProtKB-KW"/>
</dbReference>